<dbReference type="PANTHER" id="PTHR28620">
    <property type="entry name" value="CENTROMERE PROTEIN V"/>
    <property type="match status" value="1"/>
</dbReference>
<evidence type="ECO:0000313" key="6">
    <source>
        <dbReference type="Proteomes" id="UP000242715"/>
    </source>
</evidence>
<dbReference type="InterPro" id="IPR011057">
    <property type="entry name" value="Mss4-like_sf"/>
</dbReference>
<dbReference type="EMBL" id="DF973247">
    <property type="protein sequence ID" value="GAU22424.1"/>
    <property type="molecule type" value="Genomic_DNA"/>
</dbReference>
<dbReference type="OrthoDB" id="2993351at2759"/>
<dbReference type="PANTHER" id="PTHR28620:SF1">
    <property type="entry name" value="CENP-V_GFA DOMAIN-CONTAINING PROTEIN"/>
    <property type="match status" value="1"/>
</dbReference>
<keyword evidence="6" id="KW-1185">Reference proteome</keyword>
<reference evidence="6" key="1">
    <citation type="journal article" date="2017" name="Front. Plant Sci.">
        <title>Climate Clever Clovers: New Paradigm to Reduce the Environmental Footprint of Ruminants by Breeding Low Methanogenic Forages Utilizing Haplotype Variation.</title>
        <authorList>
            <person name="Kaur P."/>
            <person name="Appels R."/>
            <person name="Bayer P.E."/>
            <person name="Keeble-Gagnere G."/>
            <person name="Wang J."/>
            <person name="Hirakawa H."/>
            <person name="Shirasawa K."/>
            <person name="Vercoe P."/>
            <person name="Stefanova K."/>
            <person name="Durmic Z."/>
            <person name="Nichols P."/>
            <person name="Revell C."/>
            <person name="Isobe S.N."/>
            <person name="Edwards D."/>
            <person name="Erskine W."/>
        </authorList>
    </citation>
    <scope>NUCLEOTIDE SEQUENCE [LARGE SCALE GENOMIC DNA]</scope>
    <source>
        <strain evidence="6">cv. Daliak</strain>
    </source>
</reference>
<sequence length="141" mass="15714">MNPEMEAETVVHTGGCHCKSVRWRVIAPSSVVVWDCNCSSCYMRANAHFVVPADKFELLGNSAEFLTTYTFGSHTAKHTFCKICGITSFYYPRSNPDGVAVSFRCVDSGSLTHVEIKHFDGQNWERSYNDSAISSCSKVQK</sequence>
<evidence type="ECO:0000256" key="3">
    <source>
        <dbReference type="ARBA" id="ARBA00022833"/>
    </source>
</evidence>
<protein>
    <recommendedName>
        <fullName evidence="4">CENP-V/GFA domain-containing protein</fullName>
    </recommendedName>
</protein>
<name>A0A2Z6LSS5_TRISU</name>
<accession>A0A2Z6LSS5</accession>
<dbReference type="InterPro" id="IPR006913">
    <property type="entry name" value="CENP-V/GFA"/>
</dbReference>
<keyword evidence="3" id="KW-0862">Zinc</keyword>
<dbReference type="GO" id="GO:0046872">
    <property type="term" value="F:metal ion binding"/>
    <property type="evidence" value="ECO:0007669"/>
    <property type="project" value="UniProtKB-KW"/>
</dbReference>
<feature type="domain" description="CENP-V/GFA" evidence="4">
    <location>
        <begin position="12"/>
        <end position="125"/>
    </location>
</feature>
<dbReference type="AlphaFoldDB" id="A0A2Z6LSS5"/>
<organism evidence="5 6">
    <name type="scientific">Trifolium subterraneum</name>
    <name type="common">Subterranean clover</name>
    <dbReference type="NCBI Taxonomy" id="3900"/>
    <lineage>
        <taxon>Eukaryota</taxon>
        <taxon>Viridiplantae</taxon>
        <taxon>Streptophyta</taxon>
        <taxon>Embryophyta</taxon>
        <taxon>Tracheophyta</taxon>
        <taxon>Spermatophyta</taxon>
        <taxon>Magnoliopsida</taxon>
        <taxon>eudicotyledons</taxon>
        <taxon>Gunneridae</taxon>
        <taxon>Pentapetalae</taxon>
        <taxon>rosids</taxon>
        <taxon>fabids</taxon>
        <taxon>Fabales</taxon>
        <taxon>Fabaceae</taxon>
        <taxon>Papilionoideae</taxon>
        <taxon>50 kb inversion clade</taxon>
        <taxon>NPAAA clade</taxon>
        <taxon>Hologalegina</taxon>
        <taxon>IRL clade</taxon>
        <taxon>Trifolieae</taxon>
        <taxon>Trifolium</taxon>
    </lineage>
</organism>
<dbReference type="Pfam" id="PF04828">
    <property type="entry name" value="GFA"/>
    <property type="match status" value="1"/>
</dbReference>
<dbReference type="Proteomes" id="UP000242715">
    <property type="component" value="Unassembled WGS sequence"/>
</dbReference>
<dbReference type="GO" id="GO:0016846">
    <property type="term" value="F:carbon-sulfur lyase activity"/>
    <property type="evidence" value="ECO:0007669"/>
    <property type="project" value="InterPro"/>
</dbReference>
<dbReference type="InterPro" id="IPR052355">
    <property type="entry name" value="CENP-V-like"/>
</dbReference>
<gene>
    <name evidence="5" type="ORF">TSUD_123110</name>
</gene>
<dbReference type="SUPFAM" id="SSF51316">
    <property type="entry name" value="Mss4-like"/>
    <property type="match status" value="1"/>
</dbReference>
<proteinExistence type="inferred from homology"/>
<evidence type="ECO:0000256" key="2">
    <source>
        <dbReference type="ARBA" id="ARBA00022723"/>
    </source>
</evidence>
<evidence type="ECO:0000313" key="5">
    <source>
        <dbReference type="EMBL" id="GAU22424.1"/>
    </source>
</evidence>
<dbReference type="Gene3D" id="2.170.150.70">
    <property type="match status" value="1"/>
</dbReference>
<dbReference type="PROSITE" id="PS51891">
    <property type="entry name" value="CENP_V_GFA"/>
    <property type="match status" value="1"/>
</dbReference>
<keyword evidence="2" id="KW-0479">Metal-binding</keyword>
<evidence type="ECO:0000256" key="1">
    <source>
        <dbReference type="ARBA" id="ARBA00005495"/>
    </source>
</evidence>
<comment type="similarity">
    <text evidence="1">Belongs to the Gfa family.</text>
</comment>
<evidence type="ECO:0000259" key="4">
    <source>
        <dbReference type="PROSITE" id="PS51891"/>
    </source>
</evidence>